<evidence type="ECO:0000313" key="6">
    <source>
        <dbReference type="Proteomes" id="UP000054560"/>
    </source>
</evidence>
<dbReference type="Proteomes" id="UP000054560">
    <property type="component" value="Unassembled WGS sequence"/>
</dbReference>
<dbReference type="PANTHER" id="PTHR24056">
    <property type="entry name" value="CELL DIVISION PROTEIN KINASE"/>
    <property type="match status" value="1"/>
</dbReference>
<dbReference type="GO" id="GO:0004674">
    <property type="term" value="F:protein serine/threonine kinase activity"/>
    <property type="evidence" value="ECO:0007669"/>
    <property type="project" value="TreeGrafter"/>
</dbReference>
<evidence type="ECO:0000256" key="2">
    <source>
        <dbReference type="ARBA" id="ARBA00022840"/>
    </source>
</evidence>
<dbReference type="RefSeq" id="XP_014147743.1">
    <property type="nucleotide sequence ID" value="XM_014292268.1"/>
</dbReference>
<dbReference type="PROSITE" id="PS00107">
    <property type="entry name" value="PROTEIN_KINASE_ATP"/>
    <property type="match status" value="1"/>
</dbReference>
<dbReference type="SUPFAM" id="SSF56112">
    <property type="entry name" value="Protein kinase-like (PK-like)"/>
    <property type="match status" value="1"/>
</dbReference>
<dbReference type="eggNOG" id="KOG0600">
    <property type="taxonomic scope" value="Eukaryota"/>
</dbReference>
<feature type="binding site" evidence="3">
    <location>
        <position position="25"/>
    </location>
    <ligand>
        <name>ATP</name>
        <dbReference type="ChEBI" id="CHEBI:30616"/>
    </ligand>
</feature>
<organism evidence="5 6">
    <name type="scientific">Sphaeroforma arctica JP610</name>
    <dbReference type="NCBI Taxonomy" id="667725"/>
    <lineage>
        <taxon>Eukaryota</taxon>
        <taxon>Ichthyosporea</taxon>
        <taxon>Ichthyophonida</taxon>
        <taxon>Sphaeroforma</taxon>
    </lineage>
</organism>
<keyword evidence="1 3" id="KW-0547">Nucleotide-binding</keyword>
<evidence type="ECO:0000313" key="5">
    <source>
        <dbReference type="EMBL" id="KNC73841.1"/>
    </source>
</evidence>
<sequence length="63" mass="6891">IGEGMYGSVYKAHCVDTAAGVVALKKIRTRVGNEGFPLTSVREIKLLRMINHPNVVRLLDIVA</sequence>
<evidence type="ECO:0000259" key="4">
    <source>
        <dbReference type="PROSITE" id="PS50011"/>
    </source>
</evidence>
<dbReference type="STRING" id="667725.A0A0L0FBF5"/>
<evidence type="ECO:0000256" key="1">
    <source>
        <dbReference type="ARBA" id="ARBA00022741"/>
    </source>
</evidence>
<dbReference type="GO" id="GO:0005524">
    <property type="term" value="F:ATP binding"/>
    <property type="evidence" value="ECO:0007669"/>
    <property type="project" value="UniProtKB-UniRule"/>
</dbReference>
<proteinExistence type="predicted"/>
<feature type="domain" description="Protein kinase" evidence="4">
    <location>
        <begin position="1"/>
        <end position="63"/>
    </location>
</feature>
<dbReference type="InterPro" id="IPR011009">
    <property type="entry name" value="Kinase-like_dom_sf"/>
</dbReference>
<name>A0A0L0FBF5_9EUKA</name>
<dbReference type="EMBL" id="KQ245082">
    <property type="protein sequence ID" value="KNC73841.1"/>
    <property type="molecule type" value="Genomic_DNA"/>
</dbReference>
<gene>
    <name evidence="5" type="ORF">SARC_13601</name>
</gene>
<dbReference type="OrthoDB" id="1732493at2759"/>
<dbReference type="InterPro" id="IPR000719">
    <property type="entry name" value="Prot_kinase_dom"/>
</dbReference>
<keyword evidence="2 3" id="KW-0067">ATP-binding</keyword>
<evidence type="ECO:0000256" key="3">
    <source>
        <dbReference type="PROSITE-ProRule" id="PRU10141"/>
    </source>
</evidence>
<dbReference type="InterPro" id="IPR017441">
    <property type="entry name" value="Protein_kinase_ATP_BS"/>
</dbReference>
<feature type="non-terminal residue" evidence="5">
    <location>
        <position position="63"/>
    </location>
</feature>
<accession>A0A0L0FBF5</accession>
<keyword evidence="6" id="KW-1185">Reference proteome</keyword>
<dbReference type="GeneID" id="25914105"/>
<dbReference type="Gene3D" id="3.30.200.20">
    <property type="entry name" value="Phosphorylase Kinase, domain 1"/>
    <property type="match status" value="1"/>
</dbReference>
<dbReference type="Pfam" id="PF00069">
    <property type="entry name" value="Pkinase"/>
    <property type="match status" value="1"/>
</dbReference>
<dbReference type="AlphaFoldDB" id="A0A0L0FBF5"/>
<dbReference type="GO" id="GO:0005634">
    <property type="term" value="C:nucleus"/>
    <property type="evidence" value="ECO:0007669"/>
    <property type="project" value="TreeGrafter"/>
</dbReference>
<feature type="non-terminal residue" evidence="5">
    <location>
        <position position="1"/>
    </location>
</feature>
<dbReference type="InterPro" id="IPR050108">
    <property type="entry name" value="CDK"/>
</dbReference>
<reference evidence="5 6" key="1">
    <citation type="submission" date="2011-02" db="EMBL/GenBank/DDBJ databases">
        <title>The Genome Sequence of Sphaeroforma arctica JP610.</title>
        <authorList>
            <consortium name="The Broad Institute Genome Sequencing Platform"/>
            <person name="Russ C."/>
            <person name="Cuomo C."/>
            <person name="Young S.K."/>
            <person name="Zeng Q."/>
            <person name="Gargeya S."/>
            <person name="Alvarado L."/>
            <person name="Berlin A."/>
            <person name="Chapman S.B."/>
            <person name="Chen Z."/>
            <person name="Freedman E."/>
            <person name="Gellesch M."/>
            <person name="Goldberg J."/>
            <person name="Griggs A."/>
            <person name="Gujja S."/>
            <person name="Heilman E."/>
            <person name="Heiman D."/>
            <person name="Howarth C."/>
            <person name="Mehta T."/>
            <person name="Neiman D."/>
            <person name="Pearson M."/>
            <person name="Roberts A."/>
            <person name="Saif S."/>
            <person name="Shea T."/>
            <person name="Shenoy N."/>
            <person name="Sisk P."/>
            <person name="Stolte C."/>
            <person name="Sykes S."/>
            <person name="White J."/>
            <person name="Yandava C."/>
            <person name="Burger G."/>
            <person name="Gray M.W."/>
            <person name="Holland P.W.H."/>
            <person name="King N."/>
            <person name="Lang F.B.F."/>
            <person name="Roger A.J."/>
            <person name="Ruiz-Trillo I."/>
            <person name="Haas B."/>
            <person name="Nusbaum C."/>
            <person name="Birren B."/>
        </authorList>
    </citation>
    <scope>NUCLEOTIDE SEQUENCE [LARGE SCALE GENOMIC DNA]</scope>
    <source>
        <strain evidence="5 6">JP610</strain>
    </source>
</reference>
<protein>
    <recommendedName>
        <fullName evidence="4">Protein kinase domain-containing protein</fullName>
    </recommendedName>
</protein>
<dbReference type="PROSITE" id="PS50011">
    <property type="entry name" value="PROTEIN_KINASE_DOM"/>
    <property type="match status" value="1"/>
</dbReference>